<gene>
    <name evidence="2" type="ORF">BBD42_13345</name>
</gene>
<keyword evidence="1" id="KW-1133">Transmembrane helix</keyword>
<dbReference type="EMBL" id="CP016808">
    <property type="protein sequence ID" value="ANY67350.1"/>
    <property type="molecule type" value="Genomic_DNA"/>
</dbReference>
<name>A0A1B2DHZ8_9BACL</name>
<dbReference type="AlphaFoldDB" id="A0A1B2DHZ8"/>
<accession>A0A1B2DHZ8</accession>
<proteinExistence type="predicted"/>
<evidence type="ECO:0000256" key="1">
    <source>
        <dbReference type="SAM" id="Phobius"/>
    </source>
</evidence>
<keyword evidence="1" id="KW-0472">Membrane</keyword>
<keyword evidence="1" id="KW-0812">Transmembrane</keyword>
<reference evidence="2" key="1">
    <citation type="submission" date="2016-08" db="EMBL/GenBank/DDBJ databases">
        <title>Complete Genome Seqeunce of Paenibacillus sp. BIHB 4019 from tea rhizoplane.</title>
        <authorList>
            <person name="Thakur R."/>
            <person name="Swarnkar M.K."/>
            <person name="Gulati A."/>
        </authorList>
    </citation>
    <scope>NUCLEOTIDE SEQUENCE [LARGE SCALE GENOMIC DNA]</scope>
    <source>
        <strain evidence="2">BIHB4019</strain>
    </source>
</reference>
<sequence>MGQPILPVQPEARFYFHSFETLRHIMLWCFFMLFFQNIRLYKFHPYTRLELSDKALRKS</sequence>
<feature type="transmembrane region" description="Helical" evidence="1">
    <location>
        <begin position="25"/>
        <end position="41"/>
    </location>
</feature>
<organism evidence="2">
    <name type="scientific">Paenibacillus sp. BIHB 4019</name>
    <dbReference type="NCBI Taxonomy" id="1870819"/>
    <lineage>
        <taxon>Bacteria</taxon>
        <taxon>Bacillati</taxon>
        <taxon>Bacillota</taxon>
        <taxon>Bacilli</taxon>
        <taxon>Bacillales</taxon>
        <taxon>Paenibacillaceae</taxon>
        <taxon>Paenibacillus</taxon>
    </lineage>
</organism>
<protein>
    <submittedName>
        <fullName evidence="2">Uncharacterized protein</fullName>
    </submittedName>
</protein>
<evidence type="ECO:0000313" key="2">
    <source>
        <dbReference type="EMBL" id="ANY67350.1"/>
    </source>
</evidence>